<gene>
    <name evidence="1" type="ORF">U9M48_018855</name>
</gene>
<keyword evidence="2" id="KW-1185">Reference proteome</keyword>
<reference evidence="1 2" key="1">
    <citation type="submission" date="2024-02" db="EMBL/GenBank/DDBJ databases">
        <title>High-quality chromosome-scale genome assembly of Pensacola bahiagrass (Paspalum notatum Flugge var. saurae).</title>
        <authorList>
            <person name="Vega J.M."/>
            <person name="Podio M."/>
            <person name="Orjuela J."/>
            <person name="Siena L.A."/>
            <person name="Pessino S.C."/>
            <person name="Combes M.C."/>
            <person name="Mariac C."/>
            <person name="Albertini E."/>
            <person name="Pupilli F."/>
            <person name="Ortiz J.P.A."/>
            <person name="Leblanc O."/>
        </authorList>
    </citation>
    <scope>NUCLEOTIDE SEQUENCE [LARGE SCALE GENOMIC DNA]</scope>
    <source>
        <strain evidence="1">R1</strain>
        <tissue evidence="1">Leaf</tissue>
    </source>
</reference>
<dbReference type="AlphaFoldDB" id="A0AAQ3WQ67"/>
<organism evidence="1 2">
    <name type="scientific">Paspalum notatum var. saurae</name>
    <dbReference type="NCBI Taxonomy" id="547442"/>
    <lineage>
        <taxon>Eukaryota</taxon>
        <taxon>Viridiplantae</taxon>
        <taxon>Streptophyta</taxon>
        <taxon>Embryophyta</taxon>
        <taxon>Tracheophyta</taxon>
        <taxon>Spermatophyta</taxon>
        <taxon>Magnoliopsida</taxon>
        <taxon>Liliopsida</taxon>
        <taxon>Poales</taxon>
        <taxon>Poaceae</taxon>
        <taxon>PACMAD clade</taxon>
        <taxon>Panicoideae</taxon>
        <taxon>Andropogonodae</taxon>
        <taxon>Paspaleae</taxon>
        <taxon>Paspalinae</taxon>
        <taxon>Paspalum</taxon>
    </lineage>
</organism>
<proteinExistence type="predicted"/>
<accession>A0AAQ3WQ67</accession>
<dbReference type="Proteomes" id="UP001341281">
    <property type="component" value="Chromosome 04"/>
</dbReference>
<name>A0AAQ3WQ67_PASNO</name>
<evidence type="ECO:0000313" key="1">
    <source>
        <dbReference type="EMBL" id="WVZ70167.1"/>
    </source>
</evidence>
<protein>
    <submittedName>
        <fullName evidence="1">Uncharacterized protein</fullName>
    </submittedName>
</protein>
<evidence type="ECO:0000313" key="2">
    <source>
        <dbReference type="Proteomes" id="UP001341281"/>
    </source>
</evidence>
<sequence>MCGMKPFSPPCNLHAPSVVALVTAIRNRYHGTPPPTIIKPNIVFSPWLSASPRNVKPESYLAHRSLNRWLYQKS</sequence>
<dbReference type="EMBL" id="CP144748">
    <property type="protein sequence ID" value="WVZ70167.1"/>
    <property type="molecule type" value="Genomic_DNA"/>
</dbReference>